<accession>A0A5J4T6I5</accession>
<sequence>MSKALETAWTQLAETFEWILGASLHARTQSVVQKQVVSLLTALFARPEPLTAEANSSIVQQAASQSTAAQRQFISATVAQLDMKVIRSQLPNTSINSNDLKRDPYYDEAITALFHSDPILRRIDEAVSAQEWASSQLLGGGFRGRRLVFNTNPSGGIGICGSGLSTLTTSHPFSICLRPSFTSLFSSPSYSINQGSSISPLFSQFGQWISGGGGWSGSSRNSLIEADQGNQQINAFNRSLQRQGIILRRERENNHKIFFARFQQGGARTIQMYNIAITESTFSASVSDSLIAVDGYGAFYAFL</sequence>
<protein>
    <submittedName>
        <fullName evidence="1">Uncharacterized protein</fullName>
    </submittedName>
</protein>
<gene>
    <name evidence="1" type="ORF">EZS28_051488</name>
</gene>
<dbReference type="Proteomes" id="UP000324800">
    <property type="component" value="Unassembled WGS sequence"/>
</dbReference>
<feature type="non-terminal residue" evidence="1">
    <location>
        <position position="303"/>
    </location>
</feature>
<dbReference type="AlphaFoldDB" id="A0A5J4T6I5"/>
<comment type="caution">
    <text evidence="1">The sequence shown here is derived from an EMBL/GenBank/DDBJ whole genome shotgun (WGS) entry which is preliminary data.</text>
</comment>
<evidence type="ECO:0000313" key="1">
    <source>
        <dbReference type="EMBL" id="KAA6352985.1"/>
    </source>
</evidence>
<dbReference type="EMBL" id="SNRW01038959">
    <property type="protein sequence ID" value="KAA6352985.1"/>
    <property type="molecule type" value="Genomic_DNA"/>
</dbReference>
<evidence type="ECO:0000313" key="2">
    <source>
        <dbReference type="Proteomes" id="UP000324800"/>
    </source>
</evidence>
<name>A0A5J4T6I5_9EUKA</name>
<proteinExistence type="predicted"/>
<organism evidence="1 2">
    <name type="scientific">Streblomastix strix</name>
    <dbReference type="NCBI Taxonomy" id="222440"/>
    <lineage>
        <taxon>Eukaryota</taxon>
        <taxon>Metamonada</taxon>
        <taxon>Preaxostyla</taxon>
        <taxon>Oxymonadida</taxon>
        <taxon>Streblomastigidae</taxon>
        <taxon>Streblomastix</taxon>
    </lineage>
</organism>
<reference evidence="1 2" key="1">
    <citation type="submission" date="2019-03" db="EMBL/GenBank/DDBJ databases">
        <title>Single cell metagenomics reveals metabolic interactions within the superorganism composed of flagellate Streblomastix strix and complex community of Bacteroidetes bacteria on its surface.</title>
        <authorList>
            <person name="Treitli S.C."/>
            <person name="Kolisko M."/>
            <person name="Husnik F."/>
            <person name="Keeling P."/>
            <person name="Hampl V."/>
        </authorList>
    </citation>
    <scope>NUCLEOTIDE SEQUENCE [LARGE SCALE GENOMIC DNA]</scope>
    <source>
        <strain evidence="1">ST1C</strain>
    </source>
</reference>